<feature type="non-terminal residue" evidence="5">
    <location>
        <position position="1"/>
    </location>
</feature>
<dbReference type="GO" id="GO:0046872">
    <property type="term" value="F:metal ion binding"/>
    <property type="evidence" value="ECO:0007669"/>
    <property type="project" value="UniProtKB-KW"/>
</dbReference>
<dbReference type="InterPro" id="IPR032466">
    <property type="entry name" value="Metal_Hydrolase"/>
</dbReference>
<dbReference type="Pfam" id="PF07969">
    <property type="entry name" value="Amidohydro_3"/>
    <property type="match status" value="1"/>
</dbReference>
<dbReference type="Gene3D" id="3.20.20.140">
    <property type="entry name" value="Metal-dependent hydrolases"/>
    <property type="match status" value="1"/>
</dbReference>
<dbReference type="GO" id="GO:0050480">
    <property type="term" value="F:imidazolonepropionase activity"/>
    <property type="evidence" value="ECO:0007669"/>
    <property type="project" value="TreeGrafter"/>
</dbReference>
<dbReference type="InterPro" id="IPR013108">
    <property type="entry name" value="Amidohydro_3"/>
</dbReference>
<dbReference type="InterPro" id="IPR005920">
    <property type="entry name" value="HutI"/>
</dbReference>
<dbReference type="GO" id="GO:0019556">
    <property type="term" value="P:L-histidine catabolic process to glutamate and formamide"/>
    <property type="evidence" value="ECO:0007669"/>
    <property type="project" value="InterPro"/>
</dbReference>
<dbReference type="PANTHER" id="PTHR42752">
    <property type="entry name" value="IMIDAZOLONEPROPIONASE"/>
    <property type="match status" value="1"/>
</dbReference>
<reference evidence="5" key="1">
    <citation type="journal article" date="2014" name="Front. Microbiol.">
        <title>High frequency of phylogenetically diverse reductive dehalogenase-homologous genes in deep subseafloor sedimentary metagenomes.</title>
        <authorList>
            <person name="Kawai M."/>
            <person name="Futagami T."/>
            <person name="Toyoda A."/>
            <person name="Takaki Y."/>
            <person name="Nishi S."/>
            <person name="Hori S."/>
            <person name="Arai W."/>
            <person name="Tsubouchi T."/>
            <person name="Morono Y."/>
            <person name="Uchiyama I."/>
            <person name="Ito T."/>
            <person name="Fujiyama A."/>
            <person name="Inagaki F."/>
            <person name="Takami H."/>
        </authorList>
    </citation>
    <scope>NUCLEOTIDE SEQUENCE</scope>
    <source>
        <strain evidence="5">Expedition CK06-06</strain>
    </source>
</reference>
<dbReference type="EMBL" id="BARU01034615">
    <property type="protein sequence ID" value="GAH65632.1"/>
    <property type="molecule type" value="Genomic_DNA"/>
</dbReference>
<keyword evidence="2" id="KW-0479">Metal-binding</keyword>
<dbReference type="SUPFAM" id="SSF51556">
    <property type="entry name" value="Metallo-dependent hydrolases"/>
    <property type="match status" value="1"/>
</dbReference>
<dbReference type="NCBIfam" id="TIGR01224">
    <property type="entry name" value="hutI"/>
    <property type="match status" value="1"/>
</dbReference>
<feature type="non-terminal residue" evidence="5">
    <location>
        <position position="256"/>
    </location>
</feature>
<evidence type="ECO:0000256" key="2">
    <source>
        <dbReference type="ARBA" id="ARBA00022723"/>
    </source>
</evidence>
<feature type="domain" description="Amidohydrolase 3" evidence="4">
    <location>
        <begin position="8"/>
        <end position="254"/>
    </location>
</feature>
<comment type="caution">
    <text evidence="5">The sequence shown here is derived from an EMBL/GenBank/DDBJ whole genome shotgun (WGS) entry which is preliminary data.</text>
</comment>
<name>X1H8B4_9ZZZZ</name>
<keyword evidence="3" id="KW-0378">Hydrolase</keyword>
<keyword evidence="1" id="KW-0963">Cytoplasm</keyword>
<dbReference type="PANTHER" id="PTHR42752:SF1">
    <property type="entry name" value="IMIDAZOLONEPROPIONASE-RELATED"/>
    <property type="match status" value="1"/>
</dbReference>
<gene>
    <name evidence="5" type="ORF">S03H2_54309</name>
</gene>
<sequence length="256" mass="28098">TTVKATREATKEELVSLCLSRLDRMLLHGTTTVEGKSGYGLNFEDEIKQLEALQEADGLHPVDVISTFMGAHEIPPEYKTRKNAYIDLLIDKILPEVKKNNLAEFFDVFCEEGVYSIEETRKLVRAAKEAGFKIKIHADEFSPLGGAQLAAEEGASSADHLINITDEGIQKLAQSQTAAILLPAVSFFLMLEKRAPVRKLIEKETIVALATDFNPGSSMTESMLFVLQLAVFTLKMSVEEAINAATANAAFALARH</sequence>
<evidence type="ECO:0000313" key="5">
    <source>
        <dbReference type="EMBL" id="GAH65632.1"/>
    </source>
</evidence>
<protein>
    <recommendedName>
        <fullName evidence="4">Amidohydrolase 3 domain-containing protein</fullName>
    </recommendedName>
</protein>
<evidence type="ECO:0000259" key="4">
    <source>
        <dbReference type="Pfam" id="PF07969"/>
    </source>
</evidence>
<evidence type="ECO:0000256" key="1">
    <source>
        <dbReference type="ARBA" id="ARBA00022490"/>
    </source>
</evidence>
<proteinExistence type="predicted"/>
<organism evidence="5">
    <name type="scientific">marine sediment metagenome</name>
    <dbReference type="NCBI Taxonomy" id="412755"/>
    <lineage>
        <taxon>unclassified sequences</taxon>
        <taxon>metagenomes</taxon>
        <taxon>ecological metagenomes</taxon>
    </lineage>
</organism>
<accession>X1H8B4</accession>
<dbReference type="GO" id="GO:0005737">
    <property type="term" value="C:cytoplasm"/>
    <property type="evidence" value="ECO:0007669"/>
    <property type="project" value="InterPro"/>
</dbReference>
<dbReference type="AlphaFoldDB" id="X1H8B4"/>
<evidence type="ECO:0000256" key="3">
    <source>
        <dbReference type="ARBA" id="ARBA00022801"/>
    </source>
</evidence>